<evidence type="ECO:0000259" key="23">
    <source>
        <dbReference type="Pfam" id="PF04324"/>
    </source>
</evidence>
<dbReference type="PRINTS" id="PR00397">
    <property type="entry name" value="SIROHAEM"/>
</dbReference>
<feature type="domain" description="NADH-rubredoxin oxidoreductase C-terminal" evidence="25">
    <location>
        <begin position="322"/>
        <end position="381"/>
    </location>
</feature>
<evidence type="ECO:0000256" key="9">
    <source>
        <dbReference type="ARBA" id="ARBA00022714"/>
    </source>
</evidence>
<dbReference type="Pfam" id="PF01077">
    <property type="entry name" value="NIR_SIR"/>
    <property type="match status" value="1"/>
</dbReference>
<feature type="binding site" evidence="20">
    <location>
        <position position="677"/>
    </location>
    <ligand>
        <name>[4Fe-4S] cluster</name>
        <dbReference type="ChEBI" id="CHEBI:49883"/>
    </ligand>
</feature>
<comment type="pathway">
    <text evidence="3">Nitrogen metabolism; nitrate reduction (assimilation).</text>
</comment>
<dbReference type="InterPro" id="IPR041854">
    <property type="entry name" value="BFD-like_2Fe2S-bd_dom_sf"/>
</dbReference>
<dbReference type="GO" id="GO:0020037">
    <property type="term" value="F:heme binding"/>
    <property type="evidence" value="ECO:0007669"/>
    <property type="project" value="InterPro"/>
</dbReference>
<dbReference type="InterPro" id="IPR036188">
    <property type="entry name" value="FAD/NAD-bd_sf"/>
</dbReference>
<keyword evidence="16 19" id="KW-0534">Nitrate assimilation</keyword>
<evidence type="ECO:0000259" key="21">
    <source>
        <dbReference type="Pfam" id="PF01077"/>
    </source>
</evidence>
<dbReference type="Gene3D" id="1.10.10.1100">
    <property type="entry name" value="BFD-like [2Fe-2S]-binding domain"/>
    <property type="match status" value="1"/>
</dbReference>
<dbReference type="PIRSF" id="PIRSF037149">
    <property type="entry name" value="NirB"/>
    <property type="match status" value="1"/>
</dbReference>
<feature type="binding site" evidence="20">
    <location>
        <position position="637"/>
    </location>
    <ligand>
        <name>[4Fe-4S] cluster</name>
        <dbReference type="ChEBI" id="CHEBI:49883"/>
    </ligand>
</feature>
<comment type="function">
    <text evidence="2">Catalyzes the reduction of sulfite to sulfide, a step in the biosynthesis of sulfur-containing amino acids and cofactors.</text>
</comment>
<evidence type="ECO:0000256" key="17">
    <source>
        <dbReference type="ARBA" id="ARBA00034078"/>
    </source>
</evidence>
<dbReference type="NCBIfam" id="TIGR02374">
    <property type="entry name" value="nitri_red_nirB"/>
    <property type="match status" value="1"/>
</dbReference>
<dbReference type="InterPro" id="IPR006066">
    <property type="entry name" value="NO2/SO3_Rdtase_FeS/sirohaem_BS"/>
</dbReference>
<dbReference type="GO" id="GO:0050311">
    <property type="term" value="F:sulfite reductase (ferredoxin) activity"/>
    <property type="evidence" value="ECO:0007669"/>
    <property type="project" value="UniProtKB-EC"/>
</dbReference>
<organism evidence="26 27">
    <name type="scientific">Virgisporangium ochraceum</name>
    <dbReference type="NCBI Taxonomy" id="65505"/>
    <lineage>
        <taxon>Bacteria</taxon>
        <taxon>Bacillati</taxon>
        <taxon>Actinomycetota</taxon>
        <taxon>Actinomycetes</taxon>
        <taxon>Micromonosporales</taxon>
        <taxon>Micromonosporaceae</taxon>
        <taxon>Virgisporangium</taxon>
    </lineage>
</organism>
<accession>A0A8J3ZSL2</accession>
<dbReference type="Pfam" id="PF07992">
    <property type="entry name" value="Pyr_redox_2"/>
    <property type="match status" value="1"/>
</dbReference>
<keyword evidence="7 20" id="KW-0349">Heme</keyword>
<feature type="domain" description="Nitrite/Sulfite reductase ferredoxin-like" evidence="22">
    <location>
        <begin position="557"/>
        <end position="620"/>
    </location>
</feature>
<dbReference type="SUPFAM" id="SSF56014">
    <property type="entry name" value="Nitrite and sulphite reductase 4Fe-4S domain-like"/>
    <property type="match status" value="1"/>
</dbReference>
<evidence type="ECO:0000256" key="3">
    <source>
        <dbReference type="ARBA" id="ARBA00005096"/>
    </source>
</evidence>
<dbReference type="SUPFAM" id="SSF51905">
    <property type="entry name" value="FAD/NAD(P)-binding domain"/>
    <property type="match status" value="2"/>
</dbReference>
<comment type="similarity">
    <text evidence="4">Belongs to the nitrite and sulfite reductase 4Fe-4S domain family.</text>
</comment>
<evidence type="ECO:0000259" key="22">
    <source>
        <dbReference type="Pfam" id="PF03460"/>
    </source>
</evidence>
<dbReference type="InterPro" id="IPR012744">
    <property type="entry name" value="Nitri_red_NirB"/>
</dbReference>
<dbReference type="PROSITE" id="PS00365">
    <property type="entry name" value="NIR_SIR"/>
    <property type="match status" value="1"/>
</dbReference>
<dbReference type="Pfam" id="PF04324">
    <property type="entry name" value="Fer2_BFD"/>
    <property type="match status" value="1"/>
</dbReference>
<keyword evidence="15 20" id="KW-0411">Iron-sulfur</keyword>
<evidence type="ECO:0000313" key="27">
    <source>
        <dbReference type="Proteomes" id="UP000635606"/>
    </source>
</evidence>
<evidence type="ECO:0000256" key="16">
    <source>
        <dbReference type="ARBA" id="ARBA00023063"/>
    </source>
</evidence>
<dbReference type="InterPro" id="IPR007419">
    <property type="entry name" value="BFD-like_2Fe2S-bd_dom"/>
</dbReference>
<evidence type="ECO:0000256" key="5">
    <source>
        <dbReference type="ARBA" id="ARBA00012353"/>
    </source>
</evidence>
<dbReference type="SUPFAM" id="SSF55124">
    <property type="entry name" value="Nitrite/Sulfite reductase N-terminal domain-like"/>
    <property type="match status" value="1"/>
</dbReference>
<dbReference type="RefSeq" id="WP_203929644.1">
    <property type="nucleotide sequence ID" value="NZ_BOPH01000068.1"/>
</dbReference>
<keyword evidence="12 19" id="KW-0274">FAD</keyword>
<keyword evidence="27" id="KW-1185">Reference proteome</keyword>
<feature type="domain" description="BFD-like [2Fe-2S]-binding" evidence="23">
    <location>
        <begin position="422"/>
        <end position="469"/>
    </location>
</feature>
<dbReference type="EMBL" id="BOPH01000068">
    <property type="protein sequence ID" value="GIJ69724.1"/>
    <property type="molecule type" value="Genomic_DNA"/>
</dbReference>
<keyword evidence="13" id="KW-0560">Oxidoreductase</keyword>
<dbReference type="GO" id="GO:0050661">
    <property type="term" value="F:NADP binding"/>
    <property type="evidence" value="ECO:0007669"/>
    <property type="project" value="UniProtKB-UniRule"/>
</dbReference>
<dbReference type="GO" id="GO:0046872">
    <property type="term" value="F:metal ion binding"/>
    <property type="evidence" value="ECO:0007669"/>
    <property type="project" value="UniProtKB-KW"/>
</dbReference>
<comment type="caution">
    <text evidence="26">The sequence shown here is derived from an EMBL/GenBank/DDBJ whole genome shotgun (WGS) entry which is preliminary data.</text>
</comment>
<evidence type="ECO:0000256" key="7">
    <source>
        <dbReference type="ARBA" id="ARBA00022617"/>
    </source>
</evidence>
<dbReference type="AlphaFoldDB" id="A0A8J3ZSL2"/>
<protein>
    <recommendedName>
        <fullName evidence="5">assimilatory sulfite reductase (ferredoxin)</fullName>
        <ecNumber evidence="5">1.8.7.1</ecNumber>
    </recommendedName>
</protein>
<dbReference type="InterPro" id="IPR036136">
    <property type="entry name" value="Nit/Sulf_reduc_fer-like_dom_sf"/>
</dbReference>
<evidence type="ECO:0000256" key="4">
    <source>
        <dbReference type="ARBA" id="ARBA00010429"/>
    </source>
</evidence>
<dbReference type="GO" id="GO:0098809">
    <property type="term" value="F:nitrite reductase activity"/>
    <property type="evidence" value="ECO:0007669"/>
    <property type="project" value="InterPro"/>
</dbReference>
<evidence type="ECO:0000259" key="25">
    <source>
        <dbReference type="Pfam" id="PF18267"/>
    </source>
</evidence>
<evidence type="ECO:0000256" key="11">
    <source>
        <dbReference type="ARBA" id="ARBA00022784"/>
    </source>
</evidence>
<keyword evidence="10 20" id="KW-0479">Metal-binding</keyword>
<dbReference type="PANTHER" id="PTHR43809">
    <property type="entry name" value="NITRITE REDUCTASE (NADH) LARGE SUBUNIT"/>
    <property type="match status" value="1"/>
</dbReference>
<dbReference type="InterPro" id="IPR017121">
    <property type="entry name" value="Nitrite_Rdtase_lsu"/>
</dbReference>
<comment type="cofactor">
    <cofactor evidence="20">
        <name>siroheme</name>
        <dbReference type="ChEBI" id="CHEBI:60052"/>
    </cofactor>
    <text evidence="20">Binds 1 siroheme per subunit.</text>
</comment>
<evidence type="ECO:0000256" key="10">
    <source>
        <dbReference type="ARBA" id="ARBA00022723"/>
    </source>
</evidence>
<dbReference type="Gene3D" id="3.90.480.10">
    <property type="entry name" value="Sulfite Reductase Hemoprotein,Domain 2"/>
    <property type="match status" value="1"/>
</dbReference>
<feature type="binding site" evidence="20">
    <location>
        <position position="643"/>
    </location>
    <ligand>
        <name>[4Fe-4S] cluster</name>
        <dbReference type="ChEBI" id="CHEBI:49883"/>
    </ligand>
</feature>
<feature type="binding site" description="axial binding residue" evidence="20">
    <location>
        <position position="681"/>
    </location>
    <ligand>
        <name>siroheme</name>
        <dbReference type="ChEBI" id="CHEBI:60052"/>
    </ligand>
    <ligandPart>
        <name>Fe</name>
        <dbReference type="ChEBI" id="CHEBI:18248"/>
    </ligandPart>
</feature>
<feature type="domain" description="FAD/NAD(P)-binding" evidence="24">
    <location>
        <begin position="3"/>
        <end position="286"/>
    </location>
</feature>
<evidence type="ECO:0000313" key="26">
    <source>
        <dbReference type="EMBL" id="GIJ69724.1"/>
    </source>
</evidence>
<evidence type="ECO:0000256" key="1">
    <source>
        <dbReference type="ARBA" id="ARBA00001974"/>
    </source>
</evidence>
<reference evidence="26" key="1">
    <citation type="submission" date="2021-01" db="EMBL/GenBank/DDBJ databases">
        <title>Whole genome shotgun sequence of Virgisporangium ochraceum NBRC 16418.</title>
        <authorList>
            <person name="Komaki H."/>
            <person name="Tamura T."/>
        </authorList>
    </citation>
    <scope>NUCLEOTIDE SEQUENCE</scope>
    <source>
        <strain evidence="26">NBRC 16418</strain>
    </source>
</reference>
<evidence type="ECO:0000259" key="24">
    <source>
        <dbReference type="Pfam" id="PF07992"/>
    </source>
</evidence>
<dbReference type="InterPro" id="IPR041575">
    <property type="entry name" value="Rubredoxin_C"/>
</dbReference>
<feature type="binding site" evidence="20">
    <location>
        <position position="681"/>
    </location>
    <ligand>
        <name>[4Fe-4S] cluster</name>
        <dbReference type="ChEBI" id="CHEBI:49883"/>
    </ligand>
</feature>
<dbReference type="InterPro" id="IPR005117">
    <property type="entry name" value="NiRdtase/SiRdtase_haem-b_fer"/>
</dbReference>
<comment type="cofactor">
    <cofactor evidence="1 19">
        <name>FAD</name>
        <dbReference type="ChEBI" id="CHEBI:57692"/>
    </cofactor>
</comment>
<comment type="cofactor">
    <cofactor evidence="20">
        <name>[4Fe-4S] cluster</name>
        <dbReference type="ChEBI" id="CHEBI:49883"/>
    </cofactor>
    <text evidence="20">Binds 1 [4Fe-4S] cluster per subunit.</text>
</comment>
<evidence type="ECO:0000256" key="14">
    <source>
        <dbReference type="ARBA" id="ARBA00023004"/>
    </source>
</evidence>
<evidence type="ECO:0000256" key="12">
    <source>
        <dbReference type="ARBA" id="ARBA00022827"/>
    </source>
</evidence>
<dbReference type="GO" id="GO:0050660">
    <property type="term" value="F:flavin adenine dinucleotide binding"/>
    <property type="evidence" value="ECO:0007669"/>
    <property type="project" value="UniProtKB-UniRule"/>
</dbReference>
<dbReference type="GO" id="GO:0042128">
    <property type="term" value="P:nitrate assimilation"/>
    <property type="evidence" value="ECO:0007669"/>
    <property type="project" value="UniProtKB-UniRule"/>
</dbReference>
<proteinExistence type="inferred from homology"/>
<dbReference type="PRINTS" id="PR00411">
    <property type="entry name" value="PNDRDTASEI"/>
</dbReference>
<name>A0A8J3ZSL2_9ACTN</name>
<dbReference type="InterPro" id="IPR045854">
    <property type="entry name" value="NO2/SO3_Rdtase_4Fe4S_sf"/>
</dbReference>
<keyword evidence="6 20" id="KW-0004">4Fe-4S</keyword>
<evidence type="ECO:0000256" key="18">
    <source>
        <dbReference type="ARBA" id="ARBA00049518"/>
    </source>
</evidence>
<comment type="catalytic activity">
    <reaction evidence="18">
        <text>hydrogen sulfide + 6 oxidized [2Fe-2S]-[ferredoxin] + 3 H2O = sulfite + 6 reduced [2Fe-2S]-[ferredoxin] + 7 H(+)</text>
        <dbReference type="Rhea" id="RHEA:23132"/>
        <dbReference type="Rhea" id="RHEA-COMP:10000"/>
        <dbReference type="Rhea" id="RHEA-COMP:10001"/>
        <dbReference type="ChEBI" id="CHEBI:15377"/>
        <dbReference type="ChEBI" id="CHEBI:15378"/>
        <dbReference type="ChEBI" id="CHEBI:17359"/>
        <dbReference type="ChEBI" id="CHEBI:29919"/>
        <dbReference type="ChEBI" id="CHEBI:33737"/>
        <dbReference type="ChEBI" id="CHEBI:33738"/>
        <dbReference type="EC" id="1.8.7.1"/>
    </reaction>
</comment>
<evidence type="ECO:0000256" key="8">
    <source>
        <dbReference type="ARBA" id="ARBA00022630"/>
    </source>
</evidence>
<dbReference type="InterPro" id="IPR023753">
    <property type="entry name" value="FAD/NAD-binding_dom"/>
</dbReference>
<dbReference type="InterPro" id="IPR006067">
    <property type="entry name" value="NO2/SO3_Rdtase_4Fe4S_dom"/>
</dbReference>
<dbReference type="InterPro" id="IPR016156">
    <property type="entry name" value="FAD/NAD-linked_Rdtase_dimer_sf"/>
</dbReference>
<dbReference type="Proteomes" id="UP000635606">
    <property type="component" value="Unassembled WGS sequence"/>
</dbReference>
<dbReference type="GO" id="GO:0051539">
    <property type="term" value="F:4 iron, 4 sulfur cluster binding"/>
    <property type="evidence" value="ECO:0007669"/>
    <property type="project" value="UniProtKB-KW"/>
</dbReference>
<dbReference type="GO" id="GO:0051537">
    <property type="term" value="F:2 iron, 2 sulfur cluster binding"/>
    <property type="evidence" value="ECO:0007669"/>
    <property type="project" value="UniProtKB-KW"/>
</dbReference>
<dbReference type="PANTHER" id="PTHR43809:SF1">
    <property type="entry name" value="NITRITE REDUCTASE (NADH) LARGE SUBUNIT"/>
    <property type="match status" value="1"/>
</dbReference>
<evidence type="ECO:0000256" key="15">
    <source>
        <dbReference type="ARBA" id="ARBA00023014"/>
    </source>
</evidence>
<dbReference type="Pfam" id="PF18267">
    <property type="entry name" value="Rubredoxin_C"/>
    <property type="match status" value="1"/>
</dbReference>
<keyword evidence="9" id="KW-0001">2Fe-2S</keyword>
<evidence type="ECO:0000256" key="19">
    <source>
        <dbReference type="PIRNR" id="PIRNR037149"/>
    </source>
</evidence>
<evidence type="ECO:0000256" key="20">
    <source>
        <dbReference type="PIRSR" id="PIRSR037149-1"/>
    </source>
</evidence>
<evidence type="ECO:0000256" key="13">
    <source>
        <dbReference type="ARBA" id="ARBA00023002"/>
    </source>
</evidence>
<dbReference type="Pfam" id="PF03460">
    <property type="entry name" value="NIR_SIR_ferr"/>
    <property type="match status" value="1"/>
</dbReference>
<gene>
    <name evidence="26" type="primary">nasD</name>
    <name evidence="26" type="ORF">Voc01_046410</name>
</gene>
<dbReference type="UniPathway" id="UPA00653"/>
<feature type="domain" description="Nitrite/sulphite reductase 4Fe-4S" evidence="21">
    <location>
        <begin position="628"/>
        <end position="765"/>
    </location>
</feature>
<keyword evidence="11" id="KW-0883">Thioether bond</keyword>
<evidence type="ECO:0000256" key="6">
    <source>
        <dbReference type="ARBA" id="ARBA00022485"/>
    </source>
</evidence>
<keyword evidence="14 20" id="KW-0408">Iron</keyword>
<dbReference type="Gene3D" id="3.30.390.30">
    <property type="match status" value="1"/>
</dbReference>
<dbReference type="EC" id="1.8.7.1" evidence="5"/>
<keyword evidence="8 19" id="KW-0285">Flavoprotein</keyword>
<comment type="cofactor">
    <cofactor evidence="17">
        <name>[2Fe-2S] cluster</name>
        <dbReference type="ChEBI" id="CHEBI:190135"/>
    </cofactor>
</comment>
<dbReference type="Gene3D" id="3.30.413.10">
    <property type="entry name" value="Sulfite Reductase Hemoprotein, domain 1"/>
    <property type="match status" value="1"/>
</dbReference>
<dbReference type="Gene3D" id="3.50.50.60">
    <property type="entry name" value="FAD/NAD(P)-binding domain"/>
    <property type="match status" value="2"/>
</dbReference>
<sequence length="813" mass="88066">MRRLVVIGNGMAGARTVEEVLKRTDQFSITMFGEEPYGNYNRILLSNVLSGAEDESDIFLNSLAWYEENGIDLRAATRVERIDRHAKTVLASDGSVTHYDKLIIATGSTPFVPPIEGMRNPKRGFHQGVFTFRTIDDTRAMIRYARDHERAVVIGGGLLGLEAARGLQQYGVDVTLVHAMGHLMNTQLDVQAGGILRGSVEKIGITVELDAMTTAVVGTEKVEGVRFADGRTIPCDMVVVAAGIRPNTALAEVSGLRVERAIVVDDQLRVLDEPDIYAVGECVQHRGATYGLVAPLWEQATVLADHLTGANPDAAYHGSRTATKLKVAGVDVAAMGVTAPEREDDEFVVFVEPKRGVYKSVIIRDDRLIGATLLGDVNKVGFLMQAFDRGLPLPEERAKLFFDLGGPAAEESPEEMDDEAQVCNCNGVSKGTICATVHGGVKTVTGVMDATRAGKGCGSCKGLVQRIVDWAAGGAAEVDPSANWYVPGVPLDKPALMAAIREQGLRSVSAVFDALAGGKQDAKSKMGLVSLLRMIWGEEYEDERGARFINDRVHANIQRDGTFSVVPQMKGGVTTPDQLRRIADVADKYRVPMVKLTGGQRIDLLGIRKEDLPKVWADLDMPSGYAYGKSMRTVKTCVGSDFCRFGVGDSTALGVAIESRFQGLESPGKLKLAVTGCPRNCAEAYVKDLGVVAIDGGKWEIYVGGAAGAHVRKGDLLATVDTPDEVMTLAGRFIQYYRENANWLERTYAFVPRIGIERLRELLDEDGDGLDRRMEEAVAAYKDPWKEGAEPATPGQFRTSLPLVPLPLVPVRS</sequence>
<dbReference type="InterPro" id="IPR052034">
    <property type="entry name" value="NasD-like"/>
</dbReference>
<evidence type="ECO:0000256" key="2">
    <source>
        <dbReference type="ARBA" id="ARBA00003247"/>
    </source>
</evidence>
<dbReference type="PRINTS" id="PR00368">
    <property type="entry name" value="FADPNR"/>
</dbReference>